<keyword evidence="7" id="KW-1185">Reference proteome</keyword>
<dbReference type="OrthoDB" id="9794826at2"/>
<evidence type="ECO:0000256" key="2">
    <source>
        <dbReference type="ARBA" id="ARBA00009023"/>
    </source>
</evidence>
<dbReference type="InterPro" id="IPR038404">
    <property type="entry name" value="TRAP_DctP_sf"/>
</dbReference>
<dbReference type="RefSeq" id="WP_137732628.1">
    <property type="nucleotide sequence ID" value="NZ_BJCL01000004.1"/>
</dbReference>
<comment type="similarity">
    <text evidence="2">Belongs to the bacterial solute-binding protein 7 family.</text>
</comment>
<dbReference type="NCBIfam" id="TIGR00787">
    <property type="entry name" value="dctP"/>
    <property type="match status" value="1"/>
</dbReference>
<name>A0A480AN10_9BURK</name>
<dbReference type="InterPro" id="IPR004682">
    <property type="entry name" value="TRAP_DctP"/>
</dbReference>
<dbReference type="InterPro" id="IPR018389">
    <property type="entry name" value="DctP_fam"/>
</dbReference>
<evidence type="ECO:0000256" key="4">
    <source>
        <dbReference type="ARBA" id="ARBA00022729"/>
    </source>
</evidence>
<evidence type="ECO:0000313" key="6">
    <source>
        <dbReference type="EMBL" id="GCL62871.1"/>
    </source>
</evidence>
<comment type="caution">
    <text evidence="6">The sequence shown here is derived from an EMBL/GenBank/DDBJ whole genome shotgun (WGS) entry which is preliminary data.</text>
</comment>
<accession>A0A480AN10</accession>
<dbReference type="Pfam" id="PF03480">
    <property type="entry name" value="DctP"/>
    <property type="match status" value="1"/>
</dbReference>
<dbReference type="AlphaFoldDB" id="A0A480AN10"/>
<dbReference type="Proteomes" id="UP000301751">
    <property type="component" value="Unassembled WGS sequence"/>
</dbReference>
<protein>
    <submittedName>
        <fullName evidence="6">ABC transporter substrate-binding protein</fullName>
    </submittedName>
</protein>
<feature type="signal peptide" evidence="5">
    <location>
        <begin position="1"/>
        <end position="27"/>
    </location>
</feature>
<dbReference type="GO" id="GO:0030288">
    <property type="term" value="C:outer membrane-bounded periplasmic space"/>
    <property type="evidence" value="ECO:0007669"/>
    <property type="project" value="InterPro"/>
</dbReference>
<evidence type="ECO:0000256" key="3">
    <source>
        <dbReference type="ARBA" id="ARBA00022448"/>
    </source>
</evidence>
<keyword evidence="4 5" id="KW-0732">Signal</keyword>
<dbReference type="CDD" id="cd13603">
    <property type="entry name" value="PBP2_TRAP_Siap_TeaA_like"/>
    <property type="match status" value="1"/>
</dbReference>
<dbReference type="PIRSF" id="PIRSF006470">
    <property type="entry name" value="DctB"/>
    <property type="match status" value="1"/>
</dbReference>
<sequence>MLKTLLRHTLATATLLAAGLAATTAHAQVRDHTFKLSFAIAGDNAQSRSAAFFKSEVERLSGGKMKVTLFPGSQLGPDLQVLSGLRAGAIEAQIGTTSLLGSIDPAFNLYDIPFLFRSFDEVYAVADGEPGKRFAAIGEKNGFILLNTHSGVWRNLTNRSRPVASAADIKGLKIRTLQNTVFIDFWKALGANPVAIPFPELYSALEGGTVDGQENANGVTVFAKLMEVQKHFTPTQHGAYVGVVMFSGPVWARLNEDERKVLREAGATSGAQWRKAFAEEDVMLNKRIGEKLTITPLSPAARADLEKLAQPVIDKHLASFDPALVQQVRAAIATVRK</sequence>
<evidence type="ECO:0000256" key="1">
    <source>
        <dbReference type="ARBA" id="ARBA00004196"/>
    </source>
</evidence>
<dbReference type="GO" id="GO:0055085">
    <property type="term" value="P:transmembrane transport"/>
    <property type="evidence" value="ECO:0007669"/>
    <property type="project" value="InterPro"/>
</dbReference>
<comment type="subcellular location">
    <subcellularLocation>
        <location evidence="1">Cell envelope</location>
    </subcellularLocation>
</comment>
<gene>
    <name evidence="6" type="ORF">AQPW35_19520</name>
</gene>
<dbReference type="NCBIfam" id="NF037995">
    <property type="entry name" value="TRAP_S1"/>
    <property type="match status" value="1"/>
</dbReference>
<organism evidence="6 7">
    <name type="scientific">Pseudaquabacterium pictum</name>
    <dbReference type="NCBI Taxonomy" id="2315236"/>
    <lineage>
        <taxon>Bacteria</taxon>
        <taxon>Pseudomonadati</taxon>
        <taxon>Pseudomonadota</taxon>
        <taxon>Betaproteobacteria</taxon>
        <taxon>Burkholderiales</taxon>
        <taxon>Sphaerotilaceae</taxon>
        <taxon>Pseudaquabacterium</taxon>
    </lineage>
</organism>
<dbReference type="EMBL" id="BJCL01000004">
    <property type="protein sequence ID" value="GCL62871.1"/>
    <property type="molecule type" value="Genomic_DNA"/>
</dbReference>
<keyword evidence="3" id="KW-0813">Transport</keyword>
<reference evidence="7" key="1">
    <citation type="submission" date="2019-03" db="EMBL/GenBank/DDBJ databases">
        <title>Aquabacterium pictum sp.nov., the first bacteriochlorophyll a-containing freshwater bacterium in the genus Aquabacterium of the class Betaproteobacteria.</title>
        <authorList>
            <person name="Hirose S."/>
            <person name="Tank M."/>
            <person name="Hara E."/>
            <person name="Tamaki H."/>
            <person name="Takaichi S."/>
            <person name="Haruta S."/>
            <person name="Hanada S."/>
        </authorList>
    </citation>
    <scope>NUCLEOTIDE SEQUENCE [LARGE SCALE GENOMIC DNA]</scope>
    <source>
        <strain evidence="7">W35</strain>
    </source>
</reference>
<feature type="chain" id="PRO_5019762518" evidence="5">
    <location>
        <begin position="28"/>
        <end position="337"/>
    </location>
</feature>
<evidence type="ECO:0000313" key="7">
    <source>
        <dbReference type="Proteomes" id="UP000301751"/>
    </source>
</evidence>
<evidence type="ECO:0000256" key="5">
    <source>
        <dbReference type="SAM" id="SignalP"/>
    </source>
</evidence>
<dbReference type="PANTHER" id="PTHR33376:SF4">
    <property type="entry name" value="SIALIC ACID-BINDING PERIPLASMIC PROTEIN SIAP"/>
    <property type="match status" value="1"/>
</dbReference>
<dbReference type="Gene3D" id="3.40.190.170">
    <property type="entry name" value="Bacterial extracellular solute-binding protein, family 7"/>
    <property type="match status" value="1"/>
</dbReference>
<dbReference type="PANTHER" id="PTHR33376">
    <property type="match status" value="1"/>
</dbReference>
<proteinExistence type="inferred from homology"/>